<dbReference type="PROSITE" id="PS00923">
    <property type="entry name" value="ASP_GLU_RACEMASE_1"/>
    <property type="match status" value="1"/>
</dbReference>
<feature type="binding site" evidence="7">
    <location>
        <begin position="30"/>
        <end position="31"/>
    </location>
    <ligand>
        <name>substrate</name>
    </ligand>
</feature>
<dbReference type="KEGG" id="aace:A0U92_09055"/>
<dbReference type="AlphaFoldDB" id="A0A1U9KGM3"/>
<evidence type="ECO:0000313" key="9">
    <source>
        <dbReference type="Proteomes" id="UP000188937"/>
    </source>
</evidence>
<accession>A0A1U9KGM3</accession>
<dbReference type="NCBIfam" id="TIGR00067">
    <property type="entry name" value="glut_race"/>
    <property type="match status" value="1"/>
</dbReference>
<dbReference type="InterPro" id="IPR004391">
    <property type="entry name" value="Glu_race"/>
</dbReference>
<dbReference type="PANTHER" id="PTHR21198">
    <property type="entry name" value="GLUTAMATE RACEMASE"/>
    <property type="match status" value="1"/>
</dbReference>
<keyword evidence="6 7" id="KW-0961">Cell wall biogenesis/degradation</keyword>
<keyword evidence="9" id="KW-1185">Reference proteome</keyword>
<feature type="active site" description="Proton donor/acceptor" evidence="7">
    <location>
        <position position="209"/>
    </location>
</feature>
<evidence type="ECO:0000256" key="3">
    <source>
        <dbReference type="ARBA" id="ARBA00022960"/>
    </source>
</evidence>
<feature type="binding site" evidence="7">
    <location>
        <begin position="62"/>
        <end position="63"/>
    </location>
    <ligand>
        <name>substrate</name>
    </ligand>
</feature>
<dbReference type="GO" id="GO:0071555">
    <property type="term" value="P:cell wall organization"/>
    <property type="evidence" value="ECO:0007669"/>
    <property type="project" value="UniProtKB-KW"/>
</dbReference>
<dbReference type="PANTHER" id="PTHR21198:SF3">
    <property type="entry name" value="GLUTAMATE RACEMASE"/>
    <property type="match status" value="1"/>
</dbReference>
<dbReference type="GO" id="GO:0008881">
    <property type="term" value="F:glutamate racemase activity"/>
    <property type="evidence" value="ECO:0007669"/>
    <property type="project" value="UniProtKB-UniRule"/>
</dbReference>
<dbReference type="RefSeq" id="WP_077812943.1">
    <property type="nucleotide sequence ID" value="NZ_CP014692.1"/>
</dbReference>
<evidence type="ECO:0000313" key="8">
    <source>
        <dbReference type="EMBL" id="AQS84898.1"/>
    </source>
</evidence>
<evidence type="ECO:0000256" key="1">
    <source>
        <dbReference type="ARBA" id="ARBA00001602"/>
    </source>
</evidence>
<evidence type="ECO:0000256" key="4">
    <source>
        <dbReference type="ARBA" id="ARBA00022984"/>
    </source>
</evidence>
<comment type="function">
    <text evidence="7">Provides the (R)-glutamate required for cell wall biosynthesis.</text>
</comment>
<evidence type="ECO:0000256" key="5">
    <source>
        <dbReference type="ARBA" id="ARBA00023235"/>
    </source>
</evidence>
<keyword evidence="3 7" id="KW-0133">Cell shape</keyword>
<dbReference type="STRING" id="435.A0U92_09055"/>
<comment type="similarity">
    <text evidence="7">Belongs to the aspartate/glutamate racemases family.</text>
</comment>
<comment type="catalytic activity">
    <reaction evidence="1 7">
        <text>L-glutamate = D-glutamate</text>
        <dbReference type="Rhea" id="RHEA:12813"/>
        <dbReference type="ChEBI" id="CHEBI:29985"/>
        <dbReference type="ChEBI" id="CHEBI:29986"/>
        <dbReference type="EC" id="5.1.1.3"/>
    </reaction>
</comment>
<keyword evidence="4 7" id="KW-0573">Peptidoglycan synthesis</keyword>
<name>A0A1U9KGM3_ACEAC</name>
<reference evidence="8 9" key="1">
    <citation type="submission" date="2016-03" db="EMBL/GenBank/DDBJ databases">
        <title>Acetic acid bacteria sequencing.</title>
        <authorList>
            <person name="Brandt J."/>
            <person name="Jakob F."/>
            <person name="Vogel R.F."/>
        </authorList>
    </citation>
    <scope>NUCLEOTIDE SEQUENCE [LARGE SCALE GENOMIC DNA]</scope>
    <source>
        <strain evidence="8 9">TMW2.1153</strain>
    </source>
</reference>
<dbReference type="EC" id="5.1.1.3" evidence="2 7"/>
<dbReference type="GO" id="GO:0008360">
    <property type="term" value="P:regulation of cell shape"/>
    <property type="evidence" value="ECO:0007669"/>
    <property type="project" value="UniProtKB-KW"/>
</dbReference>
<evidence type="ECO:0000256" key="6">
    <source>
        <dbReference type="ARBA" id="ARBA00023316"/>
    </source>
</evidence>
<dbReference type="Proteomes" id="UP000188937">
    <property type="component" value="Chromosome"/>
</dbReference>
<sequence>MTVPVSTPDQSATGGSFTPSSAKGRILAFDSGIGGLGIVAALRRRLPEACISYIADTALFPYGEQEDAALCAHIVALLKEAIDTCRPDVVVIACNTASTLALGALRKACPETPFVGCVPAIRWASRISQSRVIGLLATRATVRRPYIDSLRQQFAPDCTLIAHGARHLADYAEEAFRGKMPAPHLIKQEVAGLFGQPEGDRIDAVALGCTHYTFLLEALRAASPDHVIWLDPADAVARQTVTILEAMEASPPLHDSEEHLWFTAPPVDVIELEAHLRPFGYAHAEQWTTGPGF</sequence>
<dbReference type="InterPro" id="IPR001920">
    <property type="entry name" value="Asp/Glu_race"/>
</dbReference>
<evidence type="ECO:0000256" key="2">
    <source>
        <dbReference type="ARBA" id="ARBA00013090"/>
    </source>
</evidence>
<dbReference type="InterPro" id="IPR018187">
    <property type="entry name" value="Asp/Glu_racemase_AS_1"/>
</dbReference>
<proteinExistence type="inferred from homology"/>
<feature type="active site" description="Proton donor/acceptor" evidence="7">
    <location>
        <position position="94"/>
    </location>
</feature>
<dbReference type="OrthoDB" id="9801055at2"/>
<evidence type="ECO:0000256" key="7">
    <source>
        <dbReference type="HAMAP-Rule" id="MF_00258"/>
    </source>
</evidence>
<protein>
    <recommendedName>
        <fullName evidence="2 7">Glutamate racemase</fullName>
        <ecNumber evidence="2 7">5.1.1.3</ecNumber>
    </recommendedName>
</protein>
<dbReference type="InterPro" id="IPR015942">
    <property type="entry name" value="Asp/Glu/hydantoin_racemase"/>
</dbReference>
<feature type="binding site" evidence="7">
    <location>
        <begin position="210"/>
        <end position="211"/>
    </location>
    <ligand>
        <name>substrate</name>
    </ligand>
</feature>
<comment type="pathway">
    <text evidence="7">Cell wall biogenesis; peptidoglycan biosynthesis.</text>
</comment>
<feature type="binding site" evidence="7">
    <location>
        <begin position="95"/>
        <end position="96"/>
    </location>
    <ligand>
        <name>substrate</name>
    </ligand>
</feature>
<dbReference type="SUPFAM" id="SSF53681">
    <property type="entry name" value="Aspartate/glutamate racemase"/>
    <property type="match status" value="2"/>
</dbReference>
<dbReference type="Pfam" id="PF01177">
    <property type="entry name" value="Asp_Glu_race"/>
    <property type="match status" value="1"/>
</dbReference>
<organism evidence="8 9">
    <name type="scientific">Acetobacter aceti</name>
    <dbReference type="NCBI Taxonomy" id="435"/>
    <lineage>
        <taxon>Bacteria</taxon>
        <taxon>Pseudomonadati</taxon>
        <taxon>Pseudomonadota</taxon>
        <taxon>Alphaproteobacteria</taxon>
        <taxon>Acetobacterales</taxon>
        <taxon>Acetobacteraceae</taxon>
        <taxon>Acetobacter</taxon>
        <taxon>Acetobacter subgen. Acetobacter</taxon>
    </lineage>
</organism>
<gene>
    <name evidence="7" type="primary">murI</name>
    <name evidence="8" type="ORF">A0U92_09055</name>
</gene>
<dbReference type="GO" id="GO:0009252">
    <property type="term" value="P:peptidoglycan biosynthetic process"/>
    <property type="evidence" value="ECO:0007669"/>
    <property type="project" value="UniProtKB-UniRule"/>
</dbReference>
<keyword evidence="5 7" id="KW-0413">Isomerase</keyword>
<dbReference type="HAMAP" id="MF_00258">
    <property type="entry name" value="Glu_racemase"/>
    <property type="match status" value="1"/>
</dbReference>
<dbReference type="UniPathway" id="UPA00219"/>
<dbReference type="EMBL" id="CP014692">
    <property type="protein sequence ID" value="AQS84898.1"/>
    <property type="molecule type" value="Genomic_DNA"/>
</dbReference>
<dbReference type="Gene3D" id="3.40.50.1860">
    <property type="match status" value="2"/>
</dbReference>